<evidence type="ECO:0000313" key="3">
    <source>
        <dbReference type="EMBL" id="GII50499.1"/>
    </source>
</evidence>
<keyword evidence="2" id="KW-0472">Membrane</keyword>
<gene>
    <name evidence="3" type="ORF">Psi02_69230</name>
</gene>
<accession>A0A8J3URB1</accession>
<sequence length="211" mass="21983">MDTAEPSAFFRHRTRFGAVAAGVGILALSVFGVARWVGDSHSSSEMIYVSTPGGPYVCGESFAMPAVGQLGGLTLSIPSVRRQSTTEGPRIQVAFSSDRQYTGTTTPAAQVQVLYLEDGAIVGGGPTLSPKRDDGAPQAQPALSEQLDVQPGKPVIQNLGARNGLCGSLTWSEVWSDPSSFEVLALAAPAEDGHQADGIPFALVDFASLPH</sequence>
<evidence type="ECO:0000313" key="4">
    <source>
        <dbReference type="Proteomes" id="UP000644610"/>
    </source>
</evidence>
<keyword evidence="2" id="KW-0812">Transmembrane</keyword>
<protein>
    <submittedName>
        <fullName evidence="3">Uncharacterized protein</fullName>
    </submittedName>
</protein>
<evidence type="ECO:0000256" key="2">
    <source>
        <dbReference type="SAM" id="Phobius"/>
    </source>
</evidence>
<keyword evidence="2" id="KW-1133">Transmembrane helix</keyword>
<reference evidence="3" key="1">
    <citation type="submission" date="2021-01" db="EMBL/GenBank/DDBJ databases">
        <title>Whole genome shotgun sequence of Planotetraspora silvatica NBRC 100141.</title>
        <authorList>
            <person name="Komaki H."/>
            <person name="Tamura T."/>
        </authorList>
    </citation>
    <scope>NUCLEOTIDE SEQUENCE</scope>
    <source>
        <strain evidence="3">NBRC 100141</strain>
    </source>
</reference>
<dbReference type="AlphaFoldDB" id="A0A8J3URB1"/>
<keyword evidence="4" id="KW-1185">Reference proteome</keyword>
<feature type="transmembrane region" description="Helical" evidence="2">
    <location>
        <begin position="16"/>
        <end position="37"/>
    </location>
</feature>
<proteinExistence type="predicted"/>
<comment type="caution">
    <text evidence="3">The sequence shown here is derived from an EMBL/GenBank/DDBJ whole genome shotgun (WGS) entry which is preliminary data.</text>
</comment>
<dbReference type="EMBL" id="BOOQ01000052">
    <property type="protein sequence ID" value="GII50499.1"/>
    <property type="molecule type" value="Genomic_DNA"/>
</dbReference>
<organism evidence="3 4">
    <name type="scientific">Planotetraspora silvatica</name>
    <dbReference type="NCBI Taxonomy" id="234614"/>
    <lineage>
        <taxon>Bacteria</taxon>
        <taxon>Bacillati</taxon>
        <taxon>Actinomycetota</taxon>
        <taxon>Actinomycetes</taxon>
        <taxon>Streptosporangiales</taxon>
        <taxon>Streptosporangiaceae</taxon>
        <taxon>Planotetraspora</taxon>
    </lineage>
</organism>
<dbReference type="Proteomes" id="UP000644610">
    <property type="component" value="Unassembled WGS sequence"/>
</dbReference>
<feature type="region of interest" description="Disordered" evidence="1">
    <location>
        <begin position="125"/>
        <end position="144"/>
    </location>
</feature>
<dbReference type="RefSeq" id="WP_203979996.1">
    <property type="nucleotide sequence ID" value="NZ_BAAAKY010000048.1"/>
</dbReference>
<evidence type="ECO:0000256" key="1">
    <source>
        <dbReference type="SAM" id="MobiDB-lite"/>
    </source>
</evidence>
<name>A0A8J3URB1_9ACTN</name>